<evidence type="ECO:0000256" key="1">
    <source>
        <dbReference type="SAM" id="MobiDB-lite"/>
    </source>
</evidence>
<feature type="transmembrane region" description="Helical" evidence="2">
    <location>
        <begin position="168"/>
        <end position="187"/>
    </location>
</feature>
<feature type="transmembrane region" description="Helical" evidence="2">
    <location>
        <begin position="27"/>
        <end position="47"/>
    </location>
</feature>
<keyword evidence="4" id="KW-1185">Reference proteome</keyword>
<evidence type="ECO:0000313" key="3">
    <source>
        <dbReference type="EMBL" id="WEK53265.1"/>
    </source>
</evidence>
<protein>
    <submittedName>
        <fullName evidence="3">Uncharacterized protein</fullName>
    </submittedName>
</protein>
<feature type="region of interest" description="Disordered" evidence="1">
    <location>
        <begin position="81"/>
        <end position="104"/>
    </location>
</feature>
<feature type="transmembrane region" description="Helical" evidence="2">
    <location>
        <begin position="135"/>
        <end position="156"/>
    </location>
</feature>
<feature type="transmembrane region" description="Helical" evidence="2">
    <location>
        <begin position="109"/>
        <end position="129"/>
    </location>
</feature>
<dbReference type="EMBL" id="CP119317">
    <property type="protein sequence ID" value="WEK53265.1"/>
    <property type="molecule type" value="Genomic_DNA"/>
</dbReference>
<proteinExistence type="predicted"/>
<gene>
    <name evidence="3" type="ORF">P0Y55_11765</name>
</gene>
<evidence type="ECO:0000313" key="4">
    <source>
        <dbReference type="Proteomes" id="UP001178662"/>
    </source>
</evidence>
<reference evidence="3" key="1">
    <citation type="submission" date="2023-03" db="EMBL/GenBank/DDBJ databases">
        <title>Andean soil-derived lignocellulolytic bacterial consortium as a source of novel taxa and putative plastic-active enzymes.</title>
        <authorList>
            <person name="Diaz-Garcia L."/>
            <person name="Chuvochina M."/>
            <person name="Feuerriegel G."/>
            <person name="Bunk B."/>
            <person name="Sproer C."/>
            <person name="Streit W.R."/>
            <person name="Rodriguez L.M."/>
            <person name="Overmann J."/>
            <person name="Jimenez D.J."/>
        </authorList>
    </citation>
    <scope>NUCLEOTIDE SEQUENCE</scope>
    <source>
        <strain evidence="3">MAG 2441</strain>
    </source>
</reference>
<evidence type="ECO:0000256" key="2">
    <source>
        <dbReference type="SAM" id="Phobius"/>
    </source>
</evidence>
<accession>A0AA95ETS5</accession>
<sequence>MLSLYQPTFTILCIVRQNIWGGIFLDLSTWLSIIGILLTCVGFFVAVKKTKTIHTNSHNRNVTGSFNTMNTTDKRKTIYNHHEHHHHPTTHNPPPARTASPGGSDDSSLAFIQGAIALAFFAFSIFFFVQYKELVMLSIVGVMAIGLVTAVSVVYFKYSISTFNRYYLFIYWILVFGLIILFNNPLYPPENLEVAMSKFSSINVLEAPKTLINLFNNGYEPEAYFLIFQIGGLAMFIFFLFDYFAKMYKLIRNKPQRAIKSIIIGDIVFVIVICIFISGAFEKFILFLQTISN</sequence>
<keyword evidence="2" id="KW-0812">Transmembrane</keyword>
<organism evidence="3 4">
    <name type="scientific">Candidatus Cohnella colombiensis</name>
    <dbReference type="NCBI Taxonomy" id="3121368"/>
    <lineage>
        <taxon>Bacteria</taxon>
        <taxon>Bacillati</taxon>
        <taxon>Bacillota</taxon>
        <taxon>Bacilli</taxon>
        <taxon>Bacillales</taxon>
        <taxon>Paenibacillaceae</taxon>
        <taxon>Cohnella</taxon>
    </lineage>
</organism>
<keyword evidence="2" id="KW-0472">Membrane</keyword>
<feature type="transmembrane region" description="Helical" evidence="2">
    <location>
        <begin position="262"/>
        <end position="281"/>
    </location>
</feature>
<dbReference type="Proteomes" id="UP001178662">
    <property type="component" value="Chromosome"/>
</dbReference>
<keyword evidence="2" id="KW-1133">Transmembrane helix</keyword>
<name>A0AA95ETS5_9BACL</name>
<feature type="transmembrane region" description="Helical" evidence="2">
    <location>
        <begin position="223"/>
        <end position="241"/>
    </location>
</feature>
<dbReference type="AlphaFoldDB" id="A0AA95ETS5"/>